<feature type="non-terminal residue" evidence="1">
    <location>
        <position position="1"/>
    </location>
</feature>
<reference evidence="2" key="2">
    <citation type="journal article" date="2016" name="Sci. Rep.">
        <title>Dictyocaulus viviparus genome, variome and transcriptome elucidate lungworm biology and support future intervention.</title>
        <authorList>
            <person name="McNulty S.N."/>
            <person name="Strube C."/>
            <person name="Rosa B.A."/>
            <person name="Martin J.C."/>
            <person name="Tyagi R."/>
            <person name="Choi Y.J."/>
            <person name="Wang Q."/>
            <person name="Hallsworth Pepin K."/>
            <person name="Zhang X."/>
            <person name="Ozersky P."/>
            <person name="Wilson R.K."/>
            <person name="Sternberg P.W."/>
            <person name="Gasser R.B."/>
            <person name="Mitreva M."/>
        </authorList>
    </citation>
    <scope>NUCLEOTIDE SEQUENCE [LARGE SCALE GENOMIC DNA]</scope>
    <source>
        <strain evidence="2">HannoverDv2000</strain>
    </source>
</reference>
<dbReference type="Proteomes" id="UP000053766">
    <property type="component" value="Unassembled WGS sequence"/>
</dbReference>
<dbReference type="STRING" id="29172.A0A0D8XDY7"/>
<dbReference type="AlphaFoldDB" id="A0A0D8XDY7"/>
<dbReference type="InterPro" id="IPR006954">
    <property type="entry name" value="Mlt-10-like"/>
</dbReference>
<sequence length="515" mass="58128">DITRTSRCLIRAKQSQEEFYWRFDTLRKRRKRRLWLENENRLMSVNNSKYIRSLTSKVSSWITRTDEADKHVERLKRSPERLIIPNSLKSEVNVFKIKTKSTVPDLLEVSISPVYRLSNLFVSLFTNISTSEMPTRWSTTYKKMKRIYDIVMDENDNVGDEDIYEPNVPPFLKNIVGIVKSFNGARNERILSPRIAPLFPDKAGSHGFLSPTLFPFYKDETERQILSVPKILEDSGLNAKDRERVLETIMELSGARGIVDNAMKILDNLSSLGAGKELLRVGHQIHDSFERLRSSLSADQSSELNKRGFTFMKVQQMKNLHKEQGLKEPQIEEQVENYGRLTKAEREEALWKSIAEIAGIQLSRKRRDTSKVSVLSPVVLSPYQFAPVYGFSILGPVVLSPNIFSPLILDPSVLGPWVLSPSIPLPFILSPYLLSPYVLSPLVMAPFILSPYVLSPNVINPYILSPVILSPVVLCPDVLSPMVLGGPILSPGVLSPSVLSKSFMMASVLSPTVLS</sequence>
<name>A0A0D8XDY7_DICVI</name>
<dbReference type="OrthoDB" id="5917548at2759"/>
<protein>
    <submittedName>
        <fullName evidence="1">Uncharacterized protein</fullName>
    </submittedName>
</protein>
<dbReference type="PANTHER" id="PTHR21523">
    <property type="match status" value="1"/>
</dbReference>
<proteinExistence type="predicted"/>
<evidence type="ECO:0000313" key="1">
    <source>
        <dbReference type="EMBL" id="KJH41864.1"/>
    </source>
</evidence>
<dbReference type="EMBL" id="KN716746">
    <property type="protein sequence ID" value="KJH41864.1"/>
    <property type="molecule type" value="Genomic_DNA"/>
</dbReference>
<keyword evidence="2" id="KW-1185">Reference proteome</keyword>
<organism evidence="1 2">
    <name type="scientific">Dictyocaulus viviparus</name>
    <name type="common">Bovine lungworm</name>
    <dbReference type="NCBI Taxonomy" id="29172"/>
    <lineage>
        <taxon>Eukaryota</taxon>
        <taxon>Metazoa</taxon>
        <taxon>Ecdysozoa</taxon>
        <taxon>Nematoda</taxon>
        <taxon>Chromadorea</taxon>
        <taxon>Rhabditida</taxon>
        <taxon>Rhabditina</taxon>
        <taxon>Rhabditomorpha</taxon>
        <taxon>Strongyloidea</taxon>
        <taxon>Metastrongylidae</taxon>
        <taxon>Dictyocaulus</taxon>
    </lineage>
</organism>
<gene>
    <name evidence="1" type="ORF">DICVIV_12158</name>
</gene>
<accession>A0A0D8XDY7</accession>
<dbReference type="Pfam" id="PF04870">
    <property type="entry name" value="Moulting_cycle"/>
    <property type="match status" value="1"/>
</dbReference>
<dbReference type="PANTHER" id="PTHR21523:SF44">
    <property type="entry name" value="MLT-TEN (MLT-10) RELATED"/>
    <property type="match status" value="1"/>
</dbReference>
<evidence type="ECO:0000313" key="2">
    <source>
        <dbReference type="Proteomes" id="UP000053766"/>
    </source>
</evidence>
<reference evidence="1 2" key="1">
    <citation type="submission" date="2013-11" db="EMBL/GenBank/DDBJ databases">
        <title>Draft genome of the bovine lungworm Dictyocaulus viviparus.</title>
        <authorList>
            <person name="Mitreva M."/>
        </authorList>
    </citation>
    <scope>NUCLEOTIDE SEQUENCE [LARGE SCALE GENOMIC DNA]</scope>
    <source>
        <strain evidence="1 2">HannoverDv2000</strain>
    </source>
</reference>